<feature type="non-terminal residue" evidence="4">
    <location>
        <position position="1"/>
    </location>
</feature>
<name>A0AAW2K7M0_9LAMI</name>
<comment type="cofactor">
    <cofactor evidence="1">
        <name>Mg(2+)</name>
        <dbReference type="ChEBI" id="CHEBI:18420"/>
    </cofactor>
</comment>
<dbReference type="GO" id="GO:0016787">
    <property type="term" value="F:hydrolase activity"/>
    <property type="evidence" value="ECO:0007669"/>
    <property type="project" value="UniProtKB-KW"/>
</dbReference>
<dbReference type="Pfam" id="PF21530">
    <property type="entry name" value="Pif1_2B_dom"/>
    <property type="match status" value="2"/>
</dbReference>
<feature type="domain" description="DNA helicase Pif1-like DEAD-box helicase" evidence="2">
    <location>
        <begin position="113"/>
        <end position="318"/>
    </location>
</feature>
<reference evidence="4" key="2">
    <citation type="journal article" date="2024" name="Plant">
        <title>Genomic evolution and insights into agronomic trait innovations of Sesamum species.</title>
        <authorList>
            <person name="Miao H."/>
            <person name="Wang L."/>
            <person name="Qu L."/>
            <person name="Liu H."/>
            <person name="Sun Y."/>
            <person name="Le M."/>
            <person name="Wang Q."/>
            <person name="Wei S."/>
            <person name="Zheng Y."/>
            <person name="Lin W."/>
            <person name="Duan Y."/>
            <person name="Cao H."/>
            <person name="Xiong S."/>
            <person name="Wang X."/>
            <person name="Wei L."/>
            <person name="Li C."/>
            <person name="Ma Q."/>
            <person name="Ju M."/>
            <person name="Zhao R."/>
            <person name="Li G."/>
            <person name="Mu C."/>
            <person name="Tian Q."/>
            <person name="Mei H."/>
            <person name="Zhang T."/>
            <person name="Gao T."/>
            <person name="Zhang H."/>
        </authorList>
    </citation>
    <scope>NUCLEOTIDE SEQUENCE</scope>
    <source>
        <strain evidence="4">G01</strain>
    </source>
</reference>
<dbReference type="FunFam" id="3.40.50.300:FF:002884">
    <property type="entry name" value="ATP-dependent DNA helicase"/>
    <property type="match status" value="2"/>
</dbReference>
<keyword evidence="1" id="KW-0067">ATP-binding</keyword>
<feature type="domain" description="DNA helicase Pif1-like 2B" evidence="3">
    <location>
        <begin position="388"/>
        <end position="422"/>
    </location>
</feature>
<dbReference type="PANTHER" id="PTHR10492">
    <property type="match status" value="1"/>
</dbReference>
<dbReference type="PANTHER" id="PTHR10492:SF94">
    <property type="entry name" value="ATP-DEPENDENT DNA HELICASE"/>
    <property type="match status" value="1"/>
</dbReference>
<keyword evidence="1" id="KW-0547">Nucleotide-binding</keyword>
<keyword evidence="1" id="KW-0234">DNA repair</keyword>
<dbReference type="EC" id="5.6.2.3" evidence="1"/>
<keyword evidence="1" id="KW-0233">DNA recombination</keyword>
<keyword evidence="1" id="KW-0227">DNA damage</keyword>
<feature type="domain" description="DNA helicase Pif1-like 2B" evidence="3">
    <location>
        <begin position="913"/>
        <end position="956"/>
    </location>
</feature>
<dbReference type="InterPro" id="IPR010285">
    <property type="entry name" value="DNA_helicase_pif1-like_DEAD"/>
</dbReference>
<protein>
    <recommendedName>
        <fullName evidence="1">ATP-dependent DNA helicase</fullName>
        <ecNumber evidence="1">5.6.2.3</ecNumber>
    </recommendedName>
</protein>
<dbReference type="GO" id="GO:0043139">
    <property type="term" value="F:5'-3' DNA helicase activity"/>
    <property type="evidence" value="ECO:0007669"/>
    <property type="project" value="UniProtKB-EC"/>
</dbReference>
<comment type="catalytic activity">
    <reaction evidence="1">
        <text>ATP + H2O = ADP + phosphate + H(+)</text>
        <dbReference type="Rhea" id="RHEA:13065"/>
        <dbReference type="ChEBI" id="CHEBI:15377"/>
        <dbReference type="ChEBI" id="CHEBI:15378"/>
        <dbReference type="ChEBI" id="CHEBI:30616"/>
        <dbReference type="ChEBI" id="CHEBI:43474"/>
        <dbReference type="ChEBI" id="CHEBI:456216"/>
        <dbReference type="EC" id="5.6.2.3"/>
    </reaction>
</comment>
<keyword evidence="1 4" id="KW-0347">Helicase</keyword>
<reference evidence="4" key="1">
    <citation type="submission" date="2020-06" db="EMBL/GenBank/DDBJ databases">
        <authorList>
            <person name="Li T."/>
            <person name="Hu X."/>
            <person name="Zhang T."/>
            <person name="Song X."/>
            <person name="Zhang H."/>
            <person name="Dai N."/>
            <person name="Sheng W."/>
            <person name="Hou X."/>
            <person name="Wei L."/>
        </authorList>
    </citation>
    <scope>NUCLEOTIDE SEQUENCE</scope>
    <source>
        <strain evidence="4">G01</strain>
        <tissue evidence="4">Leaf</tissue>
    </source>
</reference>
<dbReference type="Pfam" id="PF05970">
    <property type="entry name" value="PIF1"/>
    <property type="match status" value="2"/>
</dbReference>
<dbReference type="InterPro" id="IPR027417">
    <property type="entry name" value="P-loop_NTPase"/>
</dbReference>
<dbReference type="GO" id="GO:0000723">
    <property type="term" value="P:telomere maintenance"/>
    <property type="evidence" value="ECO:0007669"/>
    <property type="project" value="InterPro"/>
</dbReference>
<evidence type="ECO:0000259" key="2">
    <source>
        <dbReference type="Pfam" id="PF05970"/>
    </source>
</evidence>
<dbReference type="SUPFAM" id="SSF52540">
    <property type="entry name" value="P-loop containing nucleoside triphosphate hydrolases"/>
    <property type="match status" value="4"/>
</dbReference>
<feature type="domain" description="DNA helicase Pif1-like DEAD-box helicase" evidence="2">
    <location>
        <begin position="617"/>
        <end position="822"/>
    </location>
</feature>
<keyword evidence="1" id="KW-0378">Hydrolase</keyword>
<dbReference type="Gene3D" id="3.40.50.300">
    <property type="entry name" value="P-loop containing nucleotide triphosphate hydrolases"/>
    <property type="match status" value="2"/>
</dbReference>
<proteinExistence type="inferred from homology"/>
<gene>
    <name evidence="4" type="ORF">Sangu_3112100</name>
</gene>
<organism evidence="4">
    <name type="scientific">Sesamum angustifolium</name>
    <dbReference type="NCBI Taxonomy" id="2727405"/>
    <lineage>
        <taxon>Eukaryota</taxon>
        <taxon>Viridiplantae</taxon>
        <taxon>Streptophyta</taxon>
        <taxon>Embryophyta</taxon>
        <taxon>Tracheophyta</taxon>
        <taxon>Spermatophyta</taxon>
        <taxon>Magnoliopsida</taxon>
        <taxon>eudicotyledons</taxon>
        <taxon>Gunneridae</taxon>
        <taxon>Pentapetalae</taxon>
        <taxon>asterids</taxon>
        <taxon>lamiids</taxon>
        <taxon>Lamiales</taxon>
        <taxon>Pedaliaceae</taxon>
        <taxon>Sesamum</taxon>
    </lineage>
</organism>
<evidence type="ECO:0000313" key="4">
    <source>
        <dbReference type="EMBL" id="KAL0302212.1"/>
    </source>
</evidence>
<comment type="similarity">
    <text evidence="1">Belongs to the helicase family.</text>
</comment>
<dbReference type="CDD" id="cd18809">
    <property type="entry name" value="SF1_C_RecD"/>
    <property type="match status" value="2"/>
</dbReference>
<evidence type="ECO:0000256" key="1">
    <source>
        <dbReference type="RuleBase" id="RU363044"/>
    </source>
</evidence>
<dbReference type="InterPro" id="IPR049163">
    <property type="entry name" value="Pif1-like_2B_dom"/>
</dbReference>
<dbReference type="GO" id="GO:0006281">
    <property type="term" value="P:DNA repair"/>
    <property type="evidence" value="ECO:0007669"/>
    <property type="project" value="UniProtKB-KW"/>
</dbReference>
<dbReference type="EMBL" id="JACGWK010000300">
    <property type="protein sequence ID" value="KAL0302212.1"/>
    <property type="molecule type" value="Genomic_DNA"/>
</dbReference>
<dbReference type="AlphaFoldDB" id="A0AAW2K7M0"/>
<comment type="caution">
    <text evidence="4">The sequence shown here is derived from an EMBL/GenBank/DDBJ whole genome shotgun (WGS) entry which is preliminary data.</text>
</comment>
<accession>A0AAW2K7M0</accession>
<dbReference type="GO" id="GO:0005524">
    <property type="term" value="F:ATP binding"/>
    <property type="evidence" value="ECO:0007669"/>
    <property type="project" value="UniProtKB-KW"/>
</dbReference>
<evidence type="ECO:0000259" key="3">
    <source>
        <dbReference type="Pfam" id="PF21530"/>
    </source>
</evidence>
<dbReference type="GO" id="GO:0006310">
    <property type="term" value="P:DNA recombination"/>
    <property type="evidence" value="ECO:0007669"/>
    <property type="project" value="UniProtKB-KW"/>
</dbReference>
<sequence>EARSFRMPSALRRLFATILLYCEPSGVRMLWEENYPHMIEDYPSSSNVNSLYIMNKLLHDINDILQQHKRSIKEFDLPQISEGFEDMRAISDLIEHELSIPISDDDLYGSRVLNVGQLLAFDIISEAIRQKHSAIFFVDGPGGTGKTFLYRTLLANFRNDGCIILATATSGIAANLLPGGRTAHSKFKIPIKFEPMAMCHFSKQSDLCALIIRASAIIWDEAPMANRKAFETVDRTFRDMLGVDLPFGGKVMILGGDFRQVLPVVINGTKSQIIKASIVESSLWSSVKVLNLSENMRAQHDPHFSDFLLRVGNGDEPTIENDMIRIPDSMAMHWEGENSIDELINAIFPDLSSHMYDTDYMENRAIITPLNDDVNKLNEKAINAFPGNLPPHKLVLKKGSPIMLLRNIDPKIGLCNGTRLICRRFGRNLIEAEILAGQFKRMRVFLPRIPLKSAEDAKMPFEMIRRQFPIRLSFALTINKSQGQTIPNVGIYLPNHVFSHGQLYVALSRGVSERTTKVLAKKGTNHDHSVELECYGRRNPHMIEDYPSSSNVNSLYIMNKLLHDINDILQQHKRSIKEFDLPQISEGFEDMRAISDLIEHELSIPISDDDLYGSRVLNVGQLLAFDIISEAIRQKHSAIFFVDGPGGTGKTFLYRTLLANFRNDGCIILATATSGIAANLLPGGRTAHSKFKIPIKFEPMAMCHFSKQSDLCALIIRASAIIWDEAPMANRKAFETVDRTFRDMLGVDLPFGGKVMILGGDFRQVLPVVINGTKSQIIKASIVESSLWSSVKVLNLSENMRAQHDPHFSDFLLRVGNGDEPTIENDMIRIPDSMAMHWEGENSIDELINAIFPDLSSHMYDTDYMENRAIITPLNDDVNKLNEKAINAFPGEEVTYYSFDSVPDDTCNLYLPEFLNSISPGNLPPHKLVLKKGSPIMLLRNIDPKIGLCNGTRLICRRFGRNLIEAEILAGQFKRMRVFLPRIPLKSAEDAKMPFEMIRRQFPIRLSFALTINKSQGQTIPNVGIYLPNHVFSHGQLYVALSRGVSERTTKVLAKKGTNHDHSGIYTKNVVFKEIFTKLRSPEDHR</sequence>